<evidence type="ECO:0000256" key="5">
    <source>
        <dbReference type="ARBA" id="ARBA00022723"/>
    </source>
</evidence>
<evidence type="ECO:0000256" key="8">
    <source>
        <dbReference type="ARBA" id="ARBA00023277"/>
    </source>
</evidence>
<keyword evidence="9 12" id="KW-0326">Glycosidase</keyword>
<dbReference type="Proteomes" id="UP000663827">
    <property type="component" value="Unassembled WGS sequence"/>
</dbReference>
<proteinExistence type="inferred from homology"/>
<evidence type="ECO:0000256" key="11">
    <source>
        <dbReference type="RuleBase" id="RU003615"/>
    </source>
</evidence>
<keyword evidence="8 12" id="KW-0119">Carbohydrate metabolism</keyword>
<dbReference type="GO" id="GO:0000272">
    <property type="term" value="P:polysaccharide catabolic process"/>
    <property type="evidence" value="ECO:0007669"/>
    <property type="project" value="UniProtKB-KW"/>
</dbReference>
<comment type="cofactor">
    <cofactor evidence="2">
        <name>Ca(2+)</name>
        <dbReference type="ChEBI" id="CHEBI:29108"/>
    </cofactor>
</comment>
<dbReference type="GO" id="GO:2001070">
    <property type="term" value="F:starch binding"/>
    <property type="evidence" value="ECO:0007669"/>
    <property type="project" value="InterPro"/>
</dbReference>
<dbReference type="Gene3D" id="3.20.20.80">
    <property type="entry name" value="Glycosidases"/>
    <property type="match status" value="2"/>
</dbReference>
<dbReference type="InterPro" id="IPR031319">
    <property type="entry name" value="A-amylase_C"/>
</dbReference>
<dbReference type="PROSITE" id="PS51166">
    <property type="entry name" value="CBM20"/>
    <property type="match status" value="1"/>
</dbReference>
<accession>A0A8H3DX87</accession>
<dbReference type="InterPro" id="IPR017853">
    <property type="entry name" value="GH"/>
</dbReference>
<evidence type="ECO:0000256" key="4">
    <source>
        <dbReference type="ARBA" id="ARBA00012595"/>
    </source>
</evidence>
<sequence>MRVMFYGFMSSAMYSTDTLHTTILTMLHRWISLAAAASAVVAAPTSIQSRAPSGSKTVIIQLFEWSWDSIAAECTNFIGPAGYGFVQVSPPAEHIAGSQWWTDYQPVSYTLTSKRGNRSQFQNMIKTCKNAGVGVIADTLFNHMAGIDGGTGVGGSSFTHYNYPGIYQTQDFHHCGLEPGDDIVNYNSRAEVQTCELVNLADLATETEYVRGRLAAYANDLLSLGVVGLRLDAAKHIAAGDISNILGRLTSKPYITQEVIYGSGEPVQPSEYTGNGDVQEFRYTTAVRDAFQSGGISSLNGLENRGWIASSGANVFVANHDTERGGSSLNYKSGSSYTLAHVFMLAYPYGTPTVLSSYTFSDNDAGSPSNGAGSCSGSGGANGWQCQHRWTAIAGMVKWRNAVTGSVNNWVSGTNQQIAFGRGSSGFVVINNADSAWTRTFTTPLAAGSYCDVISGSAGSSGTCTGASYTVSGGTFTVTVPARSAIALFTGWVASSGANVFVSNHDTERGGSSLSYKSGTIYTLAHVFMLAYPYGTPTVLSSYTFSDNDAGSPSDGGSCSGSGGANGWQCQHRWTAIAGMVKWRNGVSGSINNWVSGSTGFVAINNADSAWTSTFTTPLAANSYCDMISGAAGSSGTCTGASYTISGGTFTATVPARSAIALFTGAIGTGSSSGSVSVAFQVYAETTYGDNIFVVGSISQLGTWAPASSIAMSSASYPTWTVTVTMLAGTAFSYKYIRKTSSGSVVWESDPNRSATAPSSGTLTLSDTWR</sequence>
<dbReference type="SMART" id="SM00632">
    <property type="entry name" value="Aamy_C"/>
    <property type="match status" value="2"/>
</dbReference>
<protein>
    <recommendedName>
        <fullName evidence="4 12">Alpha-amylase</fullName>
        <ecNumber evidence="4 12">3.2.1.1</ecNumber>
    </recommendedName>
</protein>
<dbReference type="GO" id="GO:0004556">
    <property type="term" value="F:alpha-amylase activity"/>
    <property type="evidence" value="ECO:0007669"/>
    <property type="project" value="UniProtKB-UniRule"/>
</dbReference>
<dbReference type="PRINTS" id="PR00110">
    <property type="entry name" value="ALPHAAMYLASE"/>
</dbReference>
<dbReference type="SMART" id="SM00642">
    <property type="entry name" value="Aamy"/>
    <property type="match status" value="1"/>
</dbReference>
<dbReference type="SMART" id="SM01065">
    <property type="entry name" value="CBM_2"/>
    <property type="match status" value="1"/>
</dbReference>
<comment type="catalytic activity">
    <reaction evidence="1 12">
        <text>Endohydrolysis of (1-&gt;4)-alpha-D-glucosidic linkages in polysaccharides containing three or more (1-&gt;4)-alpha-linked D-glucose units.</text>
        <dbReference type="EC" id="3.2.1.1"/>
    </reaction>
</comment>
<evidence type="ECO:0000256" key="7">
    <source>
        <dbReference type="ARBA" id="ARBA00022837"/>
    </source>
</evidence>
<comment type="caution">
    <text evidence="15">The sequence shown here is derived from an EMBL/GenBank/DDBJ whole genome shotgun (WGS) entry which is preliminary data.</text>
</comment>
<dbReference type="Gene3D" id="2.60.40.10">
    <property type="entry name" value="Immunoglobulins"/>
    <property type="match status" value="1"/>
</dbReference>
<evidence type="ECO:0000256" key="2">
    <source>
        <dbReference type="ARBA" id="ARBA00001913"/>
    </source>
</evidence>
<keyword evidence="6 12" id="KW-0378">Hydrolase</keyword>
<evidence type="ECO:0000256" key="6">
    <source>
        <dbReference type="ARBA" id="ARBA00022801"/>
    </source>
</evidence>
<feature type="compositionally biased region" description="Polar residues" evidence="13">
    <location>
        <begin position="752"/>
        <end position="770"/>
    </location>
</feature>
<dbReference type="SUPFAM" id="SSF51445">
    <property type="entry name" value="(Trans)glycosidases"/>
    <property type="match status" value="2"/>
</dbReference>
<evidence type="ECO:0000256" key="3">
    <source>
        <dbReference type="ARBA" id="ARBA00008061"/>
    </source>
</evidence>
<keyword evidence="7" id="KW-0106">Calcium</keyword>
<dbReference type="Pfam" id="PF00686">
    <property type="entry name" value="CBM_20"/>
    <property type="match status" value="1"/>
</dbReference>
<evidence type="ECO:0000256" key="10">
    <source>
        <dbReference type="ARBA" id="ARBA00023326"/>
    </source>
</evidence>
<dbReference type="EMBL" id="CAJNJQ010000738">
    <property type="protein sequence ID" value="CAE7097463.1"/>
    <property type="molecule type" value="Genomic_DNA"/>
</dbReference>
<dbReference type="CDD" id="cd11317">
    <property type="entry name" value="AmyAc_bac_euk_AmyA"/>
    <property type="match status" value="1"/>
</dbReference>
<dbReference type="GO" id="GO:0046872">
    <property type="term" value="F:metal ion binding"/>
    <property type="evidence" value="ECO:0007669"/>
    <property type="project" value="UniProtKB-KW"/>
</dbReference>
<dbReference type="SUPFAM" id="SSF51011">
    <property type="entry name" value="Glycosyl hydrolase domain"/>
    <property type="match status" value="2"/>
</dbReference>
<gene>
    <name evidence="15" type="ORF">RDB_LOCUS37799</name>
</gene>
<evidence type="ECO:0000256" key="12">
    <source>
        <dbReference type="RuleBase" id="RU361134"/>
    </source>
</evidence>
<dbReference type="InterPro" id="IPR013780">
    <property type="entry name" value="Glyco_hydro_b"/>
</dbReference>
<evidence type="ECO:0000259" key="14">
    <source>
        <dbReference type="PROSITE" id="PS51166"/>
    </source>
</evidence>
<dbReference type="InterPro" id="IPR006046">
    <property type="entry name" value="Alpha_amylase"/>
</dbReference>
<dbReference type="InterPro" id="IPR006048">
    <property type="entry name" value="A-amylase/branching_C"/>
</dbReference>
<dbReference type="FunFam" id="2.60.40.10:FF:000552">
    <property type="entry name" value="Related to glucoamylase"/>
    <property type="match status" value="1"/>
</dbReference>
<evidence type="ECO:0000256" key="1">
    <source>
        <dbReference type="ARBA" id="ARBA00000548"/>
    </source>
</evidence>
<feature type="domain" description="CBM20" evidence="14">
    <location>
        <begin position="670"/>
        <end position="770"/>
    </location>
</feature>
<dbReference type="SUPFAM" id="SSF49452">
    <property type="entry name" value="Starch-binding domain-like"/>
    <property type="match status" value="1"/>
</dbReference>
<dbReference type="EC" id="3.2.1.1" evidence="4 12"/>
<dbReference type="InterPro" id="IPR013783">
    <property type="entry name" value="Ig-like_fold"/>
</dbReference>
<dbReference type="InterPro" id="IPR006047">
    <property type="entry name" value="GH13_cat_dom"/>
</dbReference>
<dbReference type="InterPro" id="IPR013784">
    <property type="entry name" value="Carb-bd-like_fold"/>
</dbReference>
<evidence type="ECO:0000313" key="15">
    <source>
        <dbReference type="EMBL" id="CAE7097463.1"/>
    </source>
</evidence>
<dbReference type="Pfam" id="PF02806">
    <property type="entry name" value="Alpha-amylase_C"/>
    <property type="match status" value="2"/>
</dbReference>
<reference evidence="15" key="1">
    <citation type="submission" date="2021-01" db="EMBL/GenBank/DDBJ databases">
        <authorList>
            <person name="Kaushik A."/>
        </authorList>
    </citation>
    <scope>NUCLEOTIDE SEQUENCE</scope>
    <source>
        <strain evidence="15">AG5</strain>
    </source>
</reference>
<evidence type="ECO:0000256" key="13">
    <source>
        <dbReference type="SAM" id="MobiDB-lite"/>
    </source>
</evidence>
<organism evidence="15 16">
    <name type="scientific">Rhizoctonia solani</name>
    <dbReference type="NCBI Taxonomy" id="456999"/>
    <lineage>
        <taxon>Eukaryota</taxon>
        <taxon>Fungi</taxon>
        <taxon>Dikarya</taxon>
        <taxon>Basidiomycota</taxon>
        <taxon>Agaricomycotina</taxon>
        <taxon>Agaricomycetes</taxon>
        <taxon>Cantharellales</taxon>
        <taxon>Ceratobasidiaceae</taxon>
        <taxon>Rhizoctonia</taxon>
    </lineage>
</organism>
<keyword evidence="10" id="KW-0624">Polysaccharide degradation</keyword>
<comment type="similarity">
    <text evidence="3 11">Belongs to the glycosyl hydrolase 13 family.</text>
</comment>
<keyword evidence="5" id="KW-0479">Metal-binding</keyword>
<feature type="region of interest" description="Disordered" evidence="13">
    <location>
        <begin position="745"/>
        <end position="770"/>
    </location>
</feature>
<dbReference type="PANTHER" id="PTHR43447">
    <property type="entry name" value="ALPHA-AMYLASE"/>
    <property type="match status" value="1"/>
</dbReference>
<dbReference type="AlphaFoldDB" id="A0A8H3DX87"/>
<dbReference type="Pfam" id="PF00128">
    <property type="entry name" value="Alpha-amylase"/>
    <property type="match status" value="1"/>
</dbReference>
<dbReference type="InterPro" id="IPR002044">
    <property type="entry name" value="CBM20"/>
</dbReference>
<dbReference type="Gene3D" id="2.60.40.1180">
    <property type="entry name" value="Golgi alpha-mannosidase II"/>
    <property type="match status" value="1"/>
</dbReference>
<name>A0A8H3DX87_9AGAM</name>
<evidence type="ECO:0000256" key="9">
    <source>
        <dbReference type="ARBA" id="ARBA00023295"/>
    </source>
</evidence>
<evidence type="ECO:0000313" key="16">
    <source>
        <dbReference type="Proteomes" id="UP000663827"/>
    </source>
</evidence>